<feature type="transmembrane region" description="Helical" evidence="1">
    <location>
        <begin position="47"/>
        <end position="65"/>
    </location>
</feature>
<dbReference type="AlphaFoldDB" id="A0A2S6CVN3"/>
<accession>A0A2S6CVN3</accession>
<keyword evidence="1" id="KW-0812">Transmembrane</keyword>
<evidence type="ECO:0000256" key="1">
    <source>
        <dbReference type="SAM" id="Phobius"/>
    </source>
</evidence>
<keyword evidence="1" id="KW-0472">Membrane</keyword>
<keyword evidence="1" id="KW-1133">Transmembrane helix</keyword>
<gene>
    <name evidence="2" type="ORF">CUN59_08745</name>
</gene>
<proteinExistence type="predicted"/>
<keyword evidence="3" id="KW-1185">Reference proteome</keyword>
<protein>
    <submittedName>
        <fullName evidence="2">Uncharacterized protein</fullName>
    </submittedName>
</protein>
<evidence type="ECO:0000313" key="2">
    <source>
        <dbReference type="EMBL" id="PPJ63660.1"/>
    </source>
</evidence>
<name>A0A2S6CVN3_9CYAN</name>
<comment type="caution">
    <text evidence="2">The sequence shown here is derived from an EMBL/GenBank/DDBJ whole genome shotgun (WGS) entry which is preliminary data.</text>
</comment>
<sequence length="82" mass="9505">MNLPLEVILSLVLEILIGLWLIWQAIKINSNTDIFQIVVNLFRDRPIILPSLVFLMFPFLAAHIIQDLLKVTNVDINLTYNF</sequence>
<dbReference type="Proteomes" id="UP000239589">
    <property type="component" value="Unassembled WGS sequence"/>
</dbReference>
<evidence type="ECO:0000313" key="3">
    <source>
        <dbReference type="Proteomes" id="UP000239589"/>
    </source>
</evidence>
<reference evidence="2 3" key="1">
    <citation type="submission" date="2018-02" db="EMBL/GenBank/DDBJ databases">
        <title>Discovery of a pederin family compound in a non-symbiotic bloom-forming cyanobacterium.</title>
        <authorList>
            <person name="Kust A."/>
            <person name="Mares J."/>
            <person name="Jokela J."/>
            <person name="Urajova P."/>
            <person name="Hajek J."/>
            <person name="Saurav K."/>
            <person name="Voracova K."/>
            <person name="Fewer D.P."/>
            <person name="Haapaniemi E."/>
            <person name="Permi P."/>
            <person name="Rehakova K."/>
            <person name="Sivonen K."/>
            <person name="Hrouzek P."/>
        </authorList>
    </citation>
    <scope>NUCLEOTIDE SEQUENCE [LARGE SCALE GENOMIC DNA]</scope>
    <source>
        <strain evidence="2 3">CHARLIE-1</strain>
    </source>
</reference>
<dbReference type="EMBL" id="PGEM01000058">
    <property type="protein sequence ID" value="PPJ63660.1"/>
    <property type="molecule type" value="Genomic_DNA"/>
</dbReference>
<feature type="transmembrane region" description="Helical" evidence="1">
    <location>
        <begin position="6"/>
        <end position="26"/>
    </location>
</feature>
<dbReference type="RefSeq" id="WP_104387484.1">
    <property type="nucleotide sequence ID" value="NZ_PGEM01000058.1"/>
</dbReference>
<organism evidence="2 3">
    <name type="scientific">Cuspidothrix issatschenkoi CHARLIE-1</name>
    <dbReference type="NCBI Taxonomy" id="2052836"/>
    <lineage>
        <taxon>Bacteria</taxon>
        <taxon>Bacillati</taxon>
        <taxon>Cyanobacteriota</taxon>
        <taxon>Cyanophyceae</taxon>
        <taxon>Nostocales</taxon>
        <taxon>Aphanizomenonaceae</taxon>
        <taxon>Cuspidothrix</taxon>
    </lineage>
</organism>